<evidence type="ECO:0000256" key="7">
    <source>
        <dbReference type="ARBA" id="ARBA00023163"/>
    </source>
</evidence>
<evidence type="ECO:0000256" key="10">
    <source>
        <dbReference type="SAM" id="MobiDB-lite"/>
    </source>
</evidence>
<feature type="domain" description="C2H2-type" evidence="11">
    <location>
        <begin position="567"/>
        <end position="595"/>
    </location>
</feature>
<dbReference type="PROSITE" id="PS00028">
    <property type="entry name" value="ZINC_FINGER_C2H2_1"/>
    <property type="match status" value="13"/>
</dbReference>
<dbReference type="OrthoDB" id="6484669at2759"/>
<feature type="domain" description="C2H2-type" evidence="11">
    <location>
        <begin position="721"/>
        <end position="748"/>
    </location>
</feature>
<name>A0A1V9XJ30_9ACAR</name>
<keyword evidence="4 9" id="KW-0863">Zinc-finger</keyword>
<evidence type="ECO:0000313" key="13">
    <source>
        <dbReference type="Proteomes" id="UP000192247"/>
    </source>
</evidence>
<keyword evidence="8" id="KW-0539">Nucleus</keyword>
<dbReference type="Pfam" id="PF00096">
    <property type="entry name" value="zf-C2H2"/>
    <property type="match status" value="2"/>
</dbReference>
<feature type="domain" description="C2H2-type" evidence="11">
    <location>
        <begin position="830"/>
        <end position="858"/>
    </location>
</feature>
<evidence type="ECO:0000313" key="12">
    <source>
        <dbReference type="EMBL" id="OQR73456.1"/>
    </source>
</evidence>
<keyword evidence="2" id="KW-0479">Metal-binding</keyword>
<dbReference type="PROSITE" id="PS50157">
    <property type="entry name" value="ZINC_FINGER_C2H2_2"/>
    <property type="match status" value="11"/>
</dbReference>
<dbReference type="EMBL" id="MNPL01009914">
    <property type="protein sequence ID" value="OQR73456.1"/>
    <property type="molecule type" value="Genomic_DNA"/>
</dbReference>
<comment type="subcellular location">
    <subcellularLocation>
        <location evidence="1">Nucleus</location>
    </subcellularLocation>
</comment>
<evidence type="ECO:0000256" key="9">
    <source>
        <dbReference type="PROSITE-ProRule" id="PRU00042"/>
    </source>
</evidence>
<feature type="domain" description="C2H2-type" evidence="11">
    <location>
        <begin position="355"/>
        <end position="383"/>
    </location>
</feature>
<keyword evidence="3" id="KW-0677">Repeat</keyword>
<feature type="domain" description="C2H2-type" evidence="11">
    <location>
        <begin position="538"/>
        <end position="566"/>
    </location>
</feature>
<sequence length="1049" mass="117453">MSLRTGQDADVSRLAQRTAPVVVAATTQEDTHGSASTAESGDTVLGGTLWKSRPSEQATIVFSCRSCPFRSVRETSTRAHIIAVHASHGSYSLQRLRLVPKLTITALQCSGRPTEGVGSQPALHERQTDQRLSLIARHFAKQINGSCSASDLGSEQGRIHECYFCSFTTCQPDEMEAHSEIHSQEVAACSAPSPLSTTNATRSDMTCPTCHCTFACSLTMATHARFCETRIARPVKGVSLVTATADLDEATLRCAECSFATNARQLLNFHVHLLHSVHSCGECGQHFPSRRLLSTHLHSRHSHSCPRCSMSFSSREQLEMHEDSVHLMVLTCSICGLRLPSEQALEEHESRHAARLCARCNKVFESAAELKMHLTQTHPRNNLLGGNACDACFHAFCTPSALAMHQEKCAIAVGACSFCELTCGSPDILLDHVMKLHPDVPMLKCPRCPFRTIDPTVHMTHQLIHVALPPPTSLSSSRGYQCAICERWTASTNSLRTHVNNHHKLKPYRCEFCEFSTSSSGNLRAHRAVLHLNTELSVKCDVCNRRYRTVAQMHKHVKKTHDQKLNYECQFCENRFVTELRLKRHLAIVHFDDAEAITGTEPYAGITRFRCDECEYSSYSTNRFRLHRATHRERLRCPYCELSFPLVDVLNRHINVRHLKKHMSCTMCGRRLPNESKLAQHIESCHAEDIDPITCSTCGYCFESLAHLEYHRRSHLTVKNFECPTCRRSFTTAASLCVHRLRHSKAETRPRGSKSFVGNANWLFFCEQCKLRFKYKSSLVAHQTAVHSSASGQPSAERQLACDYCHKVAFSSKLLLSYHIQRKHFEERAYACEHCDKKFYAQSLLDNHVVSVHTKAYKIFCPLCDKGMLSSLRLRLHVMHAHKDSKRRRSRRPQRFSPKRTGTAEDPQEQHEDEPQEQIIDTDENDLLTQEIVITSVDVEHDTTEVQSTTENGASVVHEVEQGSGEDVTEGVNTSSDSGAGEAIESVVEISDDPTVDLISQILQGSTGEASCTEDSGVPEGSESTERQETPRATHNMSEVTEFTGYVID</sequence>
<protein>
    <submittedName>
        <fullName evidence="12">Zinc finger protein-like</fullName>
    </submittedName>
</protein>
<feature type="domain" description="C2H2-type" evidence="11">
    <location>
        <begin position="764"/>
        <end position="792"/>
    </location>
</feature>
<dbReference type="InterPro" id="IPR036236">
    <property type="entry name" value="Znf_C2H2_sf"/>
</dbReference>
<keyword evidence="5" id="KW-0862">Zinc</keyword>
<feature type="compositionally biased region" description="Polar residues" evidence="10">
    <location>
        <begin position="1004"/>
        <end position="1014"/>
    </location>
</feature>
<dbReference type="PANTHER" id="PTHR47772">
    <property type="entry name" value="ZINC FINGER PROTEIN 200"/>
    <property type="match status" value="1"/>
</dbReference>
<evidence type="ECO:0000256" key="4">
    <source>
        <dbReference type="ARBA" id="ARBA00022771"/>
    </source>
</evidence>
<evidence type="ECO:0000256" key="5">
    <source>
        <dbReference type="ARBA" id="ARBA00022833"/>
    </source>
</evidence>
<dbReference type="SMART" id="SM00355">
    <property type="entry name" value="ZnF_C2H2"/>
    <property type="match status" value="22"/>
</dbReference>
<feature type="domain" description="C2H2-type" evidence="11">
    <location>
        <begin position="663"/>
        <end position="691"/>
    </location>
</feature>
<feature type="domain" description="C2H2-type" evidence="11">
    <location>
        <begin position="480"/>
        <end position="507"/>
    </location>
</feature>
<feature type="region of interest" description="Disordered" evidence="10">
    <location>
        <begin position="939"/>
        <end position="980"/>
    </location>
</feature>
<keyword evidence="6" id="KW-0805">Transcription regulation</keyword>
<evidence type="ECO:0000256" key="6">
    <source>
        <dbReference type="ARBA" id="ARBA00023015"/>
    </source>
</evidence>
<dbReference type="FunCoup" id="A0A1V9XJ30">
    <property type="interactions" value="226"/>
</dbReference>
<proteinExistence type="predicted"/>
<feature type="compositionally biased region" description="Basic residues" evidence="10">
    <location>
        <begin position="881"/>
        <end position="898"/>
    </location>
</feature>
<dbReference type="InParanoid" id="A0A1V9XJ30"/>
<dbReference type="GO" id="GO:0005634">
    <property type="term" value="C:nucleus"/>
    <property type="evidence" value="ECO:0007669"/>
    <property type="project" value="UniProtKB-SubCell"/>
</dbReference>
<dbReference type="GO" id="GO:0008270">
    <property type="term" value="F:zinc ion binding"/>
    <property type="evidence" value="ECO:0007669"/>
    <property type="project" value="UniProtKB-KW"/>
</dbReference>
<keyword evidence="7" id="KW-0804">Transcription</keyword>
<reference evidence="12 13" key="1">
    <citation type="journal article" date="2017" name="Gigascience">
        <title>Draft genome of the honey bee ectoparasitic mite, Tropilaelaps mercedesae, is shaped by the parasitic life history.</title>
        <authorList>
            <person name="Dong X."/>
            <person name="Armstrong S.D."/>
            <person name="Xia D."/>
            <person name="Makepeace B.L."/>
            <person name="Darby A.C."/>
            <person name="Kadowaki T."/>
        </authorList>
    </citation>
    <scope>NUCLEOTIDE SEQUENCE [LARGE SCALE GENOMIC DNA]</scope>
    <source>
        <strain evidence="12">Wuxi-XJTLU</strain>
    </source>
</reference>
<feature type="domain" description="C2H2-type" evidence="11">
    <location>
        <begin position="303"/>
        <end position="326"/>
    </location>
</feature>
<evidence type="ECO:0000256" key="1">
    <source>
        <dbReference type="ARBA" id="ARBA00004123"/>
    </source>
</evidence>
<evidence type="ECO:0000256" key="3">
    <source>
        <dbReference type="ARBA" id="ARBA00022737"/>
    </source>
</evidence>
<dbReference type="STRING" id="418985.A0A1V9XJ30"/>
<feature type="domain" description="C2H2-type" evidence="11">
    <location>
        <begin position="278"/>
        <end position="306"/>
    </location>
</feature>
<evidence type="ECO:0000256" key="2">
    <source>
        <dbReference type="ARBA" id="ARBA00022723"/>
    </source>
</evidence>
<feature type="region of interest" description="Disordered" evidence="10">
    <location>
        <begin position="881"/>
        <end position="918"/>
    </location>
</feature>
<feature type="domain" description="C2H2-type" evidence="11">
    <location>
        <begin position="693"/>
        <end position="720"/>
    </location>
</feature>
<dbReference type="InterPro" id="IPR050636">
    <property type="entry name" value="C2H2-ZF_domain-containing"/>
</dbReference>
<evidence type="ECO:0000259" key="11">
    <source>
        <dbReference type="PROSITE" id="PS50157"/>
    </source>
</evidence>
<dbReference type="AlphaFoldDB" id="A0A1V9XJ30"/>
<dbReference type="SUPFAM" id="SSF57667">
    <property type="entry name" value="beta-beta-alpha zinc fingers"/>
    <property type="match status" value="7"/>
</dbReference>
<dbReference type="InterPro" id="IPR013087">
    <property type="entry name" value="Znf_C2H2_type"/>
</dbReference>
<evidence type="ECO:0000256" key="8">
    <source>
        <dbReference type="ARBA" id="ARBA00023242"/>
    </source>
</evidence>
<gene>
    <name evidence="12" type="ORF">BIW11_09720</name>
</gene>
<comment type="caution">
    <text evidence="12">The sequence shown here is derived from an EMBL/GenBank/DDBJ whole genome shotgun (WGS) entry which is preliminary data.</text>
</comment>
<dbReference type="PANTHER" id="PTHR47772:SF4">
    <property type="entry name" value="ZFP64 ZINC FINGER PROTEIN"/>
    <property type="match status" value="1"/>
</dbReference>
<feature type="region of interest" description="Disordered" evidence="10">
    <location>
        <begin position="1004"/>
        <end position="1049"/>
    </location>
</feature>
<organism evidence="12 13">
    <name type="scientific">Tropilaelaps mercedesae</name>
    <dbReference type="NCBI Taxonomy" id="418985"/>
    <lineage>
        <taxon>Eukaryota</taxon>
        <taxon>Metazoa</taxon>
        <taxon>Ecdysozoa</taxon>
        <taxon>Arthropoda</taxon>
        <taxon>Chelicerata</taxon>
        <taxon>Arachnida</taxon>
        <taxon>Acari</taxon>
        <taxon>Parasitiformes</taxon>
        <taxon>Mesostigmata</taxon>
        <taxon>Gamasina</taxon>
        <taxon>Dermanyssoidea</taxon>
        <taxon>Laelapidae</taxon>
        <taxon>Tropilaelaps</taxon>
    </lineage>
</organism>
<keyword evidence="13" id="KW-1185">Reference proteome</keyword>
<dbReference type="Proteomes" id="UP000192247">
    <property type="component" value="Unassembled WGS sequence"/>
</dbReference>
<accession>A0A1V9XJ30</accession>
<dbReference type="Gene3D" id="3.30.160.60">
    <property type="entry name" value="Classic Zinc Finger"/>
    <property type="match status" value="8"/>
</dbReference>